<dbReference type="AlphaFoldDB" id="A0A938YLM7"/>
<dbReference type="InterPro" id="IPR008613">
    <property type="entry name" value="Excalibur_Ca-bd_domain"/>
</dbReference>
<feature type="region of interest" description="Disordered" evidence="6">
    <location>
        <begin position="17"/>
        <end position="43"/>
    </location>
</feature>
<dbReference type="InterPro" id="IPR038765">
    <property type="entry name" value="Papain-like_cys_pep_sf"/>
</dbReference>
<keyword evidence="7" id="KW-0732">Signal</keyword>
<organism evidence="9 10">
    <name type="scientific">Nakamurella flavida</name>
    <dbReference type="NCBI Taxonomy" id="363630"/>
    <lineage>
        <taxon>Bacteria</taxon>
        <taxon>Bacillati</taxon>
        <taxon>Actinomycetota</taxon>
        <taxon>Actinomycetes</taxon>
        <taxon>Nakamurellales</taxon>
        <taxon>Nakamurellaceae</taxon>
        <taxon>Nakamurella</taxon>
    </lineage>
</organism>
<evidence type="ECO:0000256" key="2">
    <source>
        <dbReference type="ARBA" id="ARBA00022670"/>
    </source>
</evidence>
<name>A0A938YLM7_9ACTN</name>
<dbReference type="PRINTS" id="PR01852">
    <property type="entry name" value="SIBAPROTEIN"/>
</dbReference>
<feature type="compositionally biased region" description="Low complexity" evidence="6">
    <location>
        <begin position="410"/>
        <end position="419"/>
    </location>
</feature>
<feature type="signal peptide" evidence="7">
    <location>
        <begin position="1"/>
        <end position="20"/>
    </location>
</feature>
<evidence type="ECO:0000313" key="10">
    <source>
        <dbReference type="Proteomes" id="UP000663801"/>
    </source>
</evidence>
<evidence type="ECO:0000256" key="6">
    <source>
        <dbReference type="SAM" id="MobiDB-lite"/>
    </source>
</evidence>
<feature type="chain" id="PRO_5036728718" evidence="7">
    <location>
        <begin position="21"/>
        <end position="583"/>
    </location>
</feature>
<dbReference type="PANTHER" id="PTHR47359">
    <property type="entry name" value="PEPTIDOGLYCAN DL-ENDOPEPTIDASE CWLO"/>
    <property type="match status" value="1"/>
</dbReference>
<evidence type="ECO:0000256" key="7">
    <source>
        <dbReference type="SAM" id="SignalP"/>
    </source>
</evidence>
<feature type="coiled-coil region" evidence="5">
    <location>
        <begin position="181"/>
        <end position="233"/>
    </location>
</feature>
<dbReference type="RefSeq" id="WP_205255324.1">
    <property type="nucleotide sequence ID" value="NZ_BAAAPV010000001.1"/>
</dbReference>
<dbReference type="InterPro" id="IPR000064">
    <property type="entry name" value="NLP_P60_dom"/>
</dbReference>
<evidence type="ECO:0000313" key="9">
    <source>
        <dbReference type="EMBL" id="MBM9475180.1"/>
    </source>
</evidence>
<dbReference type="SUPFAM" id="SSF54001">
    <property type="entry name" value="Cysteine proteinases"/>
    <property type="match status" value="1"/>
</dbReference>
<sequence>MSGVLGAAILASTLVPSAAAVPPPPDNPSDAQLEDSQDQATQAAAEVGRLDGVVSRTEGDIQRLQQDLELKAELSNKAAVDLQIAQADAADAAAAAAAAQATAAESAAAITKARQDAAAFAAASFRQGSVLGSVSALLDSGSATDLLQRRELLDQISASQLDVMAKLEATRNAKANLDSAARAAVDEAQAAQARADQAKATADAAQQSAAAAYQDGQDQLAALQAQLGRQQAEYDAALAFAGTLQGQREEYNQWLAAKIAEEEAARKAAEEAARVAAEEAARKAAEEEAARQAAEAARVAAEQAAAEQAARDAAAAAAQAAADRQAAAERAAAEQRAADAQQAAQLAASRAAAAASAAAAAAAASAPSPTYFDTCDDARDAGAAPMNRGEDGYRNALDPNGNGVACEGQASSAPASSGSGSSGGGSTAPVATAPVSSASSSSRGQRVVEAAKQWLGTTYAWGGGTASGPSRGIRDGGVADSYGDYNKIGFDCSGLALYAWAQVGVSLPHYSGYQYNSGTRISQSALQPGDLVFYARNTSDPSTIHHVAIYIGGGQVIEAPNSGSVVRIATMRTSGYIGAVRPG</sequence>
<dbReference type="Pfam" id="PF00877">
    <property type="entry name" value="NLPC_P60"/>
    <property type="match status" value="1"/>
</dbReference>
<evidence type="ECO:0000256" key="5">
    <source>
        <dbReference type="SAM" id="Coils"/>
    </source>
</evidence>
<evidence type="ECO:0000259" key="8">
    <source>
        <dbReference type="PROSITE" id="PS51935"/>
    </source>
</evidence>
<gene>
    <name evidence="9" type="ORF">JL107_01855</name>
</gene>
<feature type="compositionally biased region" description="Low complexity" evidence="6">
    <location>
        <begin position="427"/>
        <end position="442"/>
    </location>
</feature>
<reference evidence="9" key="1">
    <citation type="submission" date="2021-01" db="EMBL/GenBank/DDBJ databases">
        <title>KCTC 19127 draft genome.</title>
        <authorList>
            <person name="An D."/>
        </authorList>
    </citation>
    <scope>NUCLEOTIDE SEQUENCE</scope>
    <source>
        <strain evidence="9">KCTC 19127</strain>
    </source>
</reference>
<evidence type="ECO:0000256" key="3">
    <source>
        <dbReference type="ARBA" id="ARBA00022801"/>
    </source>
</evidence>
<accession>A0A938YLM7</accession>
<dbReference type="InterPro" id="IPR009148">
    <property type="entry name" value="PcsB-like"/>
</dbReference>
<dbReference type="SMART" id="SM00894">
    <property type="entry name" value="Excalibur"/>
    <property type="match status" value="1"/>
</dbReference>
<dbReference type="InterPro" id="IPR051794">
    <property type="entry name" value="PG_Endopeptidase_C40"/>
</dbReference>
<dbReference type="PROSITE" id="PS51935">
    <property type="entry name" value="NLPC_P60"/>
    <property type="match status" value="1"/>
</dbReference>
<feature type="domain" description="NlpC/P60" evidence="8">
    <location>
        <begin position="441"/>
        <end position="583"/>
    </location>
</feature>
<dbReference type="EMBL" id="JAERWL010000002">
    <property type="protein sequence ID" value="MBM9475180.1"/>
    <property type="molecule type" value="Genomic_DNA"/>
</dbReference>
<dbReference type="Pfam" id="PF05901">
    <property type="entry name" value="Excalibur"/>
    <property type="match status" value="1"/>
</dbReference>
<dbReference type="Gene3D" id="3.90.1720.10">
    <property type="entry name" value="endopeptidase domain like (from Nostoc punctiforme)"/>
    <property type="match status" value="1"/>
</dbReference>
<feature type="coiled-coil region" evidence="5">
    <location>
        <begin position="259"/>
        <end position="304"/>
    </location>
</feature>
<evidence type="ECO:0000256" key="4">
    <source>
        <dbReference type="ARBA" id="ARBA00022807"/>
    </source>
</evidence>
<keyword evidence="4" id="KW-0788">Thiol protease</keyword>
<dbReference type="GO" id="GO:0008234">
    <property type="term" value="F:cysteine-type peptidase activity"/>
    <property type="evidence" value="ECO:0007669"/>
    <property type="project" value="UniProtKB-KW"/>
</dbReference>
<dbReference type="PANTHER" id="PTHR47359:SF3">
    <property type="entry name" value="NLP_P60 DOMAIN-CONTAINING PROTEIN-RELATED"/>
    <property type="match status" value="1"/>
</dbReference>
<evidence type="ECO:0000256" key="1">
    <source>
        <dbReference type="ARBA" id="ARBA00007074"/>
    </source>
</evidence>
<comment type="caution">
    <text evidence="9">The sequence shown here is derived from an EMBL/GenBank/DDBJ whole genome shotgun (WGS) entry which is preliminary data.</text>
</comment>
<proteinExistence type="inferred from homology"/>
<keyword evidence="10" id="KW-1185">Reference proteome</keyword>
<dbReference type="Proteomes" id="UP000663801">
    <property type="component" value="Unassembled WGS sequence"/>
</dbReference>
<comment type="similarity">
    <text evidence="1">Belongs to the peptidase C40 family.</text>
</comment>
<feature type="region of interest" description="Disordered" evidence="6">
    <location>
        <begin position="382"/>
        <end position="444"/>
    </location>
</feature>
<keyword evidence="3" id="KW-0378">Hydrolase</keyword>
<dbReference type="GO" id="GO:0006508">
    <property type="term" value="P:proteolysis"/>
    <property type="evidence" value="ECO:0007669"/>
    <property type="project" value="UniProtKB-KW"/>
</dbReference>
<keyword evidence="2" id="KW-0645">Protease</keyword>
<keyword evidence="5" id="KW-0175">Coiled coil</keyword>
<protein>
    <submittedName>
        <fullName evidence="9">C40 family peptidase</fullName>
    </submittedName>
</protein>